<proteinExistence type="inferred from homology"/>
<name>A0A8S9YT93_9TREM</name>
<dbReference type="PANTHER" id="PTHR21242">
    <property type="entry name" value="TRANSCRIPTION INITIATION FACTOR TFIID SUBUNIT 10"/>
    <property type="match status" value="1"/>
</dbReference>
<keyword evidence="4" id="KW-0539">Nucleus</keyword>
<dbReference type="GO" id="GO:0000124">
    <property type="term" value="C:SAGA complex"/>
    <property type="evidence" value="ECO:0007669"/>
    <property type="project" value="TreeGrafter"/>
</dbReference>
<dbReference type="GO" id="GO:0016251">
    <property type="term" value="F:RNA polymerase II general transcription initiation factor activity"/>
    <property type="evidence" value="ECO:0007669"/>
    <property type="project" value="TreeGrafter"/>
</dbReference>
<protein>
    <submittedName>
        <fullName evidence="7">Uncharacterized protein</fullName>
    </submittedName>
</protein>
<dbReference type="GO" id="GO:1990841">
    <property type="term" value="F:promoter-specific chromatin binding"/>
    <property type="evidence" value="ECO:0007669"/>
    <property type="project" value="TreeGrafter"/>
</dbReference>
<dbReference type="AlphaFoldDB" id="A0A8S9YT93"/>
<dbReference type="Pfam" id="PF03540">
    <property type="entry name" value="TAF10"/>
    <property type="match status" value="1"/>
</dbReference>
<evidence type="ECO:0000256" key="1">
    <source>
        <dbReference type="ARBA" id="ARBA00004123"/>
    </source>
</evidence>
<gene>
    <name evidence="7" type="ORF">EG68_04565</name>
</gene>
<sequence length="857" mass="95191">MVPKSFHISVGPLSHVWIWIIYSQSSVLGNICMTLEQIPFSNTNSNLTANPLVSSSATPQSSSEPALANLWTQLDRIQPTIPDRLSVAILEGVGVQFENGDPRLARLVSLAGQKFITDILTDAMGHWRLANGLPSGLLSSQPASVTTTATTSVSSTSTTSSVSVSSASPQPGTKNSNVPNRTPDRRATLTLEDLITTLNDRGVHVARPEYYRQLQADLSSTPTSGPTDLFPSRQEWMDVLRVFAESNETQKRRIVHALDAALSNPSLINSSGVELLIPVLFETLLIKNELLSEEGIIFRLLTRITNSNRFVDYAGSLGPVLVTSAKFMCTHSIDIESDLTFVDAIVSHATTKRVNISTPIEELLNFCSEKCAEPTSDIWKHMLICSKLMIYLPHTASLRSSPSDWLRSFAKFLIGCLQTNRLMQNPMCRYAVFELSSAMSRFSANSLSWLTDLCMSWKPKGEPFAVWMTSVIVELHVLLPRASPTCSHSPKFSGRRQSAIGFGNFACQDSPKSNDRLLELCSNLFRLGVEQMLHRGTKDDDLLTHVLANCLDDQLASGIWLQLCDLTECFKQSFGLLSQEIPRLLRDHLTDSSNVSATENPTVQQATWLLSPYLTWLDVYYQTHYQDQCDQKPELDRLCARLITEDLSPVFDVLWPLLHASLSDGSPRHVDEYIVVCLSKLASLTRLFDEPKISRLSYKFDQQTFGELLLSWIGSSWSLPLKRASRTFLSSVLCLINCSLRRVGHEPCLLCNGDVVNTLLSELPNPKKNFSSAEFELYTETLVFCLCQLTHLLSGSQTTQHENGSDARILELLNGALCKAERYVLLLDSTSLAGSTSSVREHLREAIENAFGIRSFV</sequence>
<evidence type="ECO:0000256" key="6">
    <source>
        <dbReference type="SAM" id="MobiDB-lite"/>
    </source>
</evidence>
<keyword evidence="8" id="KW-1185">Reference proteome</keyword>
<keyword evidence="3" id="KW-0804">Transcription</keyword>
<keyword evidence="2" id="KW-0805">Transcription regulation</keyword>
<dbReference type="CDD" id="cd07982">
    <property type="entry name" value="HFD_TAF10"/>
    <property type="match status" value="1"/>
</dbReference>
<comment type="caution">
    <text evidence="7">The sequence shown here is derived from an EMBL/GenBank/DDBJ whole genome shotgun (WGS) entry which is preliminary data.</text>
</comment>
<evidence type="ECO:0000256" key="5">
    <source>
        <dbReference type="ARBA" id="ARBA00025730"/>
    </source>
</evidence>
<dbReference type="OrthoDB" id="6250524at2759"/>
<dbReference type="GO" id="GO:0005669">
    <property type="term" value="C:transcription factor TFIID complex"/>
    <property type="evidence" value="ECO:0007669"/>
    <property type="project" value="TreeGrafter"/>
</dbReference>
<comment type="subcellular location">
    <subcellularLocation>
        <location evidence="1">Nucleus</location>
    </subcellularLocation>
</comment>
<feature type="region of interest" description="Disordered" evidence="6">
    <location>
        <begin position="149"/>
        <end position="186"/>
    </location>
</feature>
<evidence type="ECO:0000256" key="3">
    <source>
        <dbReference type="ARBA" id="ARBA00023163"/>
    </source>
</evidence>
<dbReference type="Proteomes" id="UP000822476">
    <property type="component" value="Unassembled WGS sequence"/>
</dbReference>
<evidence type="ECO:0000256" key="2">
    <source>
        <dbReference type="ARBA" id="ARBA00023015"/>
    </source>
</evidence>
<feature type="compositionally biased region" description="Low complexity" evidence="6">
    <location>
        <begin position="149"/>
        <end position="168"/>
    </location>
</feature>
<dbReference type="EMBL" id="JTDE01001871">
    <property type="protein sequence ID" value="KAF7258215.1"/>
    <property type="molecule type" value="Genomic_DNA"/>
</dbReference>
<comment type="similarity">
    <text evidence="5">Belongs to the TAF10 family.</text>
</comment>
<evidence type="ECO:0000313" key="7">
    <source>
        <dbReference type="EMBL" id="KAF7258215.1"/>
    </source>
</evidence>
<reference evidence="7" key="1">
    <citation type="submission" date="2019-07" db="EMBL/GenBank/DDBJ databases">
        <title>Annotation for the trematode Paragonimus miyazaki's.</title>
        <authorList>
            <person name="Choi Y.-J."/>
        </authorList>
    </citation>
    <scope>NUCLEOTIDE SEQUENCE</scope>
    <source>
        <strain evidence="7">Japan</strain>
    </source>
</reference>
<accession>A0A8S9YT93</accession>
<dbReference type="InterPro" id="IPR003923">
    <property type="entry name" value="TAF10"/>
</dbReference>
<evidence type="ECO:0000256" key="4">
    <source>
        <dbReference type="ARBA" id="ARBA00023242"/>
    </source>
</evidence>
<evidence type="ECO:0000313" key="8">
    <source>
        <dbReference type="Proteomes" id="UP000822476"/>
    </source>
</evidence>
<dbReference type="GO" id="GO:0006367">
    <property type="term" value="P:transcription initiation at RNA polymerase II promoter"/>
    <property type="evidence" value="ECO:0007669"/>
    <property type="project" value="TreeGrafter"/>
</dbReference>
<dbReference type="PANTHER" id="PTHR21242:SF0">
    <property type="entry name" value="TRANSCRIPTION INITIATION FACTOR TFIID SUBUNIT 10"/>
    <property type="match status" value="1"/>
</dbReference>
<feature type="compositionally biased region" description="Polar residues" evidence="6">
    <location>
        <begin position="169"/>
        <end position="180"/>
    </location>
</feature>
<organism evidence="7 8">
    <name type="scientific">Paragonimus skrjabini miyazakii</name>
    <dbReference type="NCBI Taxonomy" id="59628"/>
    <lineage>
        <taxon>Eukaryota</taxon>
        <taxon>Metazoa</taxon>
        <taxon>Spiralia</taxon>
        <taxon>Lophotrochozoa</taxon>
        <taxon>Platyhelminthes</taxon>
        <taxon>Trematoda</taxon>
        <taxon>Digenea</taxon>
        <taxon>Plagiorchiida</taxon>
        <taxon>Troglotremata</taxon>
        <taxon>Troglotrematidae</taxon>
        <taxon>Paragonimus</taxon>
    </lineage>
</organism>